<evidence type="ECO:0000313" key="1">
    <source>
        <dbReference type="EMBL" id="KAJ5116634.1"/>
    </source>
</evidence>
<dbReference type="Pfam" id="PF11951">
    <property type="entry name" value="Fungal_trans_2"/>
    <property type="match status" value="1"/>
</dbReference>
<dbReference type="EMBL" id="JAPQKH010000001">
    <property type="protein sequence ID" value="KAJ5116634.1"/>
    <property type="molecule type" value="Genomic_DNA"/>
</dbReference>
<comment type="caution">
    <text evidence="1">The sequence shown here is derived from an EMBL/GenBank/DDBJ whole genome shotgun (WGS) entry which is preliminary data.</text>
</comment>
<dbReference type="OrthoDB" id="4158087at2759"/>
<dbReference type="AlphaFoldDB" id="A0A9W9GD62"/>
<organism evidence="1 2">
    <name type="scientific">Penicillium angulare</name>
    <dbReference type="NCBI Taxonomy" id="116970"/>
    <lineage>
        <taxon>Eukaryota</taxon>
        <taxon>Fungi</taxon>
        <taxon>Dikarya</taxon>
        <taxon>Ascomycota</taxon>
        <taxon>Pezizomycotina</taxon>
        <taxon>Eurotiomycetes</taxon>
        <taxon>Eurotiomycetidae</taxon>
        <taxon>Eurotiales</taxon>
        <taxon>Aspergillaceae</taxon>
        <taxon>Penicillium</taxon>
    </lineage>
</organism>
<keyword evidence="2" id="KW-1185">Reference proteome</keyword>
<reference evidence="1" key="1">
    <citation type="submission" date="2022-11" db="EMBL/GenBank/DDBJ databases">
        <authorList>
            <person name="Petersen C."/>
        </authorList>
    </citation>
    <scope>NUCLEOTIDE SEQUENCE</scope>
    <source>
        <strain evidence="1">IBT 30069</strain>
    </source>
</reference>
<protein>
    <submittedName>
        <fullName evidence="1">Uncharacterized protein</fullName>
    </submittedName>
</protein>
<sequence>MLQFIDQTPGGIRSSDRRTIRSHVMRGKNAGKKRPAIRQKLEDVRMKQKANHSTKPPYSIPRQVLWSDLSLTRLPEQLDSKSTGLLHRWFFDISDALFPPQFCNKFDIIKSIWVNCILVDEAYFHSTLAISASYVNFVRRKPYISTNTLHHISQAYALVNNKLSGPNSVSDSAIAAVVSLVIYQQIHHQVATGLVHLGGLYKMIQLRGGIGKLMQENRALALKPLRLDIELAMRSGTPPVLLDETLPVRSILCDFDTDDLPHLELPLMPPMMLDIFKFSVLLNQAHSNTIPKLNPLDFTETIVALLYRLIGGVFAMPVMSDKKSNFHDLLHPTMIAFMSTLLPEYTLDKSGRCTLSSRLEDRLQETYFGSILISDLEASILVWILFISAISVLDAKNNEWLLPLLAGTIDRLQLTSWSQAEQQLKMFPWIDCIHGPPARDLWDHLRGLELIFVL</sequence>
<evidence type="ECO:0000313" key="2">
    <source>
        <dbReference type="Proteomes" id="UP001149165"/>
    </source>
</evidence>
<name>A0A9W9GD62_9EURO</name>
<accession>A0A9W9GD62</accession>
<gene>
    <name evidence="1" type="ORF">N7456_000982</name>
</gene>
<dbReference type="InterPro" id="IPR021858">
    <property type="entry name" value="Fun_TF"/>
</dbReference>
<dbReference type="PANTHER" id="PTHR37540:SF9">
    <property type="entry name" value="ZN(2)-C6 FUNGAL-TYPE DOMAIN-CONTAINING PROTEIN"/>
    <property type="match status" value="1"/>
</dbReference>
<reference evidence="1" key="2">
    <citation type="journal article" date="2023" name="IMA Fungus">
        <title>Comparative genomic study of the Penicillium genus elucidates a diverse pangenome and 15 lateral gene transfer events.</title>
        <authorList>
            <person name="Petersen C."/>
            <person name="Sorensen T."/>
            <person name="Nielsen M.R."/>
            <person name="Sondergaard T.E."/>
            <person name="Sorensen J.L."/>
            <person name="Fitzpatrick D.A."/>
            <person name="Frisvad J.C."/>
            <person name="Nielsen K.L."/>
        </authorList>
    </citation>
    <scope>NUCLEOTIDE SEQUENCE</scope>
    <source>
        <strain evidence="1">IBT 30069</strain>
    </source>
</reference>
<proteinExistence type="predicted"/>
<dbReference type="Proteomes" id="UP001149165">
    <property type="component" value="Unassembled WGS sequence"/>
</dbReference>
<dbReference type="PANTHER" id="PTHR37540">
    <property type="entry name" value="TRANSCRIPTION FACTOR (ACR-2), PUTATIVE-RELATED-RELATED"/>
    <property type="match status" value="1"/>
</dbReference>